<comment type="similarity">
    <text evidence="1">Belongs to the SNF7 family.</text>
</comment>
<protein>
    <submittedName>
        <fullName evidence="4">Vacuolar protein-sorting-associated protein 60</fullName>
    </submittedName>
</protein>
<dbReference type="VEuPathDB" id="FungiDB:GVI51_G04345"/>
<dbReference type="Proteomes" id="UP000054886">
    <property type="component" value="Unassembled WGS sequence"/>
</dbReference>
<dbReference type="PhylomeDB" id="A0A0W0EJR5"/>
<dbReference type="VEuPathDB" id="FungiDB:B1J91_G04543g"/>
<dbReference type="InterPro" id="IPR005024">
    <property type="entry name" value="Snf7_fam"/>
</dbReference>
<dbReference type="PANTHER" id="PTHR22761:SF12">
    <property type="entry name" value="CHARGED MULTIVESICULAR BODY PROTEIN 5"/>
    <property type="match status" value="1"/>
</dbReference>
<evidence type="ECO:0000313" key="5">
    <source>
        <dbReference type="Proteomes" id="UP000054886"/>
    </source>
</evidence>
<dbReference type="Gene3D" id="6.10.250.1710">
    <property type="match status" value="1"/>
</dbReference>
<evidence type="ECO:0000313" key="4">
    <source>
        <dbReference type="EMBL" id="KTB07571.1"/>
    </source>
</evidence>
<evidence type="ECO:0000256" key="3">
    <source>
        <dbReference type="SAM" id="Coils"/>
    </source>
</evidence>
<dbReference type="VEuPathDB" id="FungiDB:CAGL0G04543g"/>
<comment type="caution">
    <text evidence="4">The sequence shown here is derived from an EMBL/GenBank/DDBJ whole genome shotgun (WGS) entry which is preliminary data.</text>
</comment>
<sequence length="227" mass="25316">MNRIFGYGNKKTHDQMLQESGAAMDQAQQGLQHRLSQLDTQIAQINFQLQALQKKMKGMKSSVGQRPLRAQALKLLNKRKQLEQMRDSIDAQSWSMTQAQMTSDNLKNTMVTVNALKSTNKALKAQYGKIDIDKLQDMQDEMMDLIDQGEELQQVLATNFVGNDIEDIDEGELDAELEALADEDLTAMMANDIGEGEGTEVPSYLAGTVPKFIDEDADSEQVLESAQ</sequence>
<feature type="coiled-coil region" evidence="3">
    <location>
        <begin position="35"/>
        <end position="92"/>
    </location>
</feature>
<dbReference type="Pfam" id="PF03357">
    <property type="entry name" value="Snf7"/>
    <property type="match status" value="1"/>
</dbReference>
<proteinExistence type="inferred from homology"/>
<dbReference type="GO" id="GO:0006900">
    <property type="term" value="P:vesicle budding from membrane"/>
    <property type="evidence" value="ECO:0007669"/>
    <property type="project" value="TreeGrafter"/>
</dbReference>
<reference evidence="4 5" key="1">
    <citation type="submission" date="2015-10" db="EMBL/GenBank/DDBJ databases">
        <title>Draft genomes sequences of Candida glabrata isolates 1A, 1B, 2A, 2B, 3A and 3B.</title>
        <authorList>
            <person name="Haavelsrud O.E."/>
            <person name="Gaustad P."/>
        </authorList>
    </citation>
    <scope>NUCLEOTIDE SEQUENCE [LARGE SCALE GENOMIC DNA]</scope>
    <source>
        <strain evidence="4">910700640</strain>
    </source>
</reference>
<organism evidence="4 5">
    <name type="scientific">Candida glabrata</name>
    <name type="common">Yeast</name>
    <name type="synonym">Torulopsis glabrata</name>
    <dbReference type="NCBI Taxonomy" id="5478"/>
    <lineage>
        <taxon>Eukaryota</taxon>
        <taxon>Fungi</taxon>
        <taxon>Dikarya</taxon>
        <taxon>Ascomycota</taxon>
        <taxon>Saccharomycotina</taxon>
        <taxon>Saccharomycetes</taxon>
        <taxon>Saccharomycetales</taxon>
        <taxon>Saccharomycetaceae</taxon>
        <taxon>Nakaseomyces</taxon>
    </lineage>
</organism>
<evidence type="ECO:0000256" key="2">
    <source>
        <dbReference type="ARBA" id="ARBA00023054"/>
    </source>
</evidence>
<dbReference type="AlphaFoldDB" id="A0A0W0EJR5"/>
<dbReference type="VEuPathDB" id="FungiDB:GWK60_G04323"/>
<accession>A0A0W0EJR5</accession>
<evidence type="ECO:0000256" key="1">
    <source>
        <dbReference type="ARBA" id="ARBA00006190"/>
    </source>
</evidence>
<dbReference type="EMBL" id="LLZZ01000107">
    <property type="protein sequence ID" value="KTB07571.1"/>
    <property type="molecule type" value="Genomic_DNA"/>
</dbReference>
<dbReference type="GO" id="GO:0005771">
    <property type="term" value="C:multivesicular body"/>
    <property type="evidence" value="ECO:0007669"/>
    <property type="project" value="TreeGrafter"/>
</dbReference>
<dbReference type="OrthoDB" id="3973241at2759"/>
<dbReference type="VEuPathDB" id="FungiDB:GW608_G04323"/>
<keyword evidence="2 3" id="KW-0175">Coiled coil</keyword>
<dbReference type="PANTHER" id="PTHR22761">
    <property type="entry name" value="CHARGED MULTIVESICULAR BODY PROTEIN"/>
    <property type="match status" value="1"/>
</dbReference>
<dbReference type="GO" id="GO:0032511">
    <property type="term" value="P:late endosome to vacuole transport via multivesicular body sorting pathway"/>
    <property type="evidence" value="ECO:0007669"/>
    <property type="project" value="EnsemblFungi"/>
</dbReference>
<name>A0A0W0EJR5_CANGB</name>
<dbReference type="GO" id="GO:0000329">
    <property type="term" value="C:fungal-type vacuole membrane"/>
    <property type="evidence" value="ECO:0007669"/>
    <property type="project" value="EnsemblFungi"/>
</dbReference>
<gene>
    <name evidence="4" type="ORF">AO440_001669</name>
</gene>